<proteinExistence type="predicted"/>
<dbReference type="OrthoDB" id="5984008at2759"/>
<evidence type="ECO:0000256" key="2">
    <source>
        <dbReference type="ARBA" id="ARBA00022692"/>
    </source>
</evidence>
<dbReference type="Proteomes" id="UP000193920">
    <property type="component" value="Unassembled WGS sequence"/>
</dbReference>
<gene>
    <name evidence="9" type="ORF">LY90DRAFT_221359</name>
</gene>
<evidence type="ECO:0000259" key="8">
    <source>
        <dbReference type="Pfam" id="PF00003"/>
    </source>
</evidence>
<dbReference type="PANTHER" id="PTHR43649">
    <property type="entry name" value="ARABINOSE-BINDING PROTEIN-RELATED"/>
    <property type="match status" value="1"/>
</dbReference>
<feature type="transmembrane region" description="Helical" evidence="6">
    <location>
        <begin position="458"/>
        <end position="476"/>
    </location>
</feature>
<feature type="transmembrane region" description="Helical" evidence="6">
    <location>
        <begin position="527"/>
        <end position="548"/>
    </location>
</feature>
<dbReference type="EMBL" id="MCOG01000005">
    <property type="protein sequence ID" value="ORY84577.1"/>
    <property type="molecule type" value="Genomic_DNA"/>
</dbReference>
<feature type="transmembrane region" description="Helical" evidence="6">
    <location>
        <begin position="422"/>
        <end position="446"/>
    </location>
</feature>
<dbReference type="GO" id="GO:0004930">
    <property type="term" value="F:G protein-coupled receptor activity"/>
    <property type="evidence" value="ECO:0007669"/>
    <property type="project" value="InterPro"/>
</dbReference>
<feature type="signal peptide" evidence="7">
    <location>
        <begin position="1"/>
        <end position="19"/>
    </location>
</feature>
<keyword evidence="7" id="KW-0732">Signal</keyword>
<evidence type="ECO:0000256" key="7">
    <source>
        <dbReference type="SAM" id="SignalP"/>
    </source>
</evidence>
<feature type="transmembrane region" description="Helical" evidence="6">
    <location>
        <begin position="609"/>
        <end position="629"/>
    </location>
</feature>
<evidence type="ECO:0000313" key="9">
    <source>
        <dbReference type="EMBL" id="ORY84577.1"/>
    </source>
</evidence>
<dbReference type="PANTHER" id="PTHR43649:SF12">
    <property type="entry name" value="DIACETYLCHITOBIOSE BINDING PROTEIN DASA"/>
    <property type="match status" value="1"/>
</dbReference>
<protein>
    <submittedName>
        <fullName evidence="9">Periplasmic binding protein-like II</fullName>
    </submittedName>
</protein>
<evidence type="ECO:0000256" key="1">
    <source>
        <dbReference type="ARBA" id="ARBA00004141"/>
    </source>
</evidence>
<keyword evidence="4 6" id="KW-0472">Membrane</keyword>
<feature type="region of interest" description="Disordered" evidence="5">
    <location>
        <begin position="750"/>
        <end position="817"/>
    </location>
</feature>
<dbReference type="GO" id="GO:0016020">
    <property type="term" value="C:membrane"/>
    <property type="evidence" value="ECO:0007669"/>
    <property type="project" value="UniProtKB-SubCell"/>
</dbReference>
<feature type="chain" id="PRO_5012756575" evidence="7">
    <location>
        <begin position="20"/>
        <end position="817"/>
    </location>
</feature>
<name>A0A1Y2FLW3_9FUNG</name>
<dbReference type="Pfam" id="PF00003">
    <property type="entry name" value="7tm_3"/>
    <property type="match status" value="1"/>
</dbReference>
<reference evidence="9 10" key="1">
    <citation type="submission" date="2016-08" db="EMBL/GenBank/DDBJ databases">
        <title>A Parts List for Fungal Cellulosomes Revealed by Comparative Genomics.</title>
        <authorList>
            <consortium name="DOE Joint Genome Institute"/>
            <person name="Haitjema C.H."/>
            <person name="Gilmore S.P."/>
            <person name="Henske J.K."/>
            <person name="Solomon K.V."/>
            <person name="De Groot R."/>
            <person name="Kuo A."/>
            <person name="Mondo S.J."/>
            <person name="Salamov A.A."/>
            <person name="Labutti K."/>
            <person name="Zhao Z."/>
            <person name="Chiniquy J."/>
            <person name="Barry K."/>
            <person name="Brewer H.M."/>
            <person name="Purvine S.O."/>
            <person name="Wright A.T."/>
            <person name="Boxma B."/>
            <person name="Van Alen T."/>
            <person name="Hackstein J.H."/>
            <person name="Baker S.E."/>
            <person name="Grigoriev I.V."/>
            <person name="O'Malley M.A."/>
        </authorList>
    </citation>
    <scope>NUCLEOTIDE SEQUENCE [LARGE SCALE GENOMIC DNA]</scope>
    <source>
        <strain evidence="9 10">G1</strain>
    </source>
</reference>
<comment type="subcellular location">
    <subcellularLocation>
        <location evidence="1">Membrane</location>
        <topology evidence="1">Multi-pass membrane protein</topology>
    </subcellularLocation>
</comment>
<accession>A0A1Y2FLW3</accession>
<evidence type="ECO:0000256" key="5">
    <source>
        <dbReference type="SAM" id="MobiDB-lite"/>
    </source>
</evidence>
<dbReference type="InterPro" id="IPR017978">
    <property type="entry name" value="GPCR_3_C"/>
</dbReference>
<dbReference type="SUPFAM" id="SSF53850">
    <property type="entry name" value="Periplasmic binding protein-like II"/>
    <property type="match status" value="1"/>
</dbReference>
<comment type="caution">
    <text evidence="9">The sequence shown here is derived from an EMBL/GenBank/DDBJ whole genome shotgun (WGS) entry which is preliminary data.</text>
</comment>
<feature type="transmembrane region" description="Helical" evidence="6">
    <location>
        <begin position="579"/>
        <end position="597"/>
    </location>
</feature>
<dbReference type="InterPro" id="IPR050490">
    <property type="entry name" value="Bact_solute-bd_prot1"/>
</dbReference>
<feature type="transmembrane region" description="Helical" evidence="6">
    <location>
        <begin position="641"/>
        <end position="661"/>
    </location>
</feature>
<feature type="domain" description="G-protein coupled receptors family 3 profile" evidence="8">
    <location>
        <begin position="418"/>
        <end position="663"/>
    </location>
</feature>
<keyword evidence="10" id="KW-1185">Reference proteome</keyword>
<feature type="transmembrane region" description="Helical" evidence="6">
    <location>
        <begin position="488"/>
        <end position="507"/>
    </location>
</feature>
<keyword evidence="3 6" id="KW-1133">Transmembrane helix</keyword>
<evidence type="ECO:0000313" key="10">
    <source>
        <dbReference type="Proteomes" id="UP000193920"/>
    </source>
</evidence>
<evidence type="ECO:0000256" key="3">
    <source>
        <dbReference type="ARBA" id="ARBA00022989"/>
    </source>
</evidence>
<sequence length="817" mass="93404">MKSLLVSLLFVTIFVMVNGIEITMHGFLYAYSDYHKNLAERTNAYMKSKGLDITLKTNFETPDTSRGEPNYVANYVEDLLQKEDRGYDLYITDTVYTGRFSKYFEDIHGYVDKKVIDLYKEGTATNTCIVDTRLVGLPLMVDYGGLYANMDLLKKYNKPVPETWDELIETTNYIYEKESPTNPQLHKYLAHFPEYENGLVVLLEFIHSFRDASNDKFPEYTSDNAIAALEKMKQIKETASTPDDFAANEITMGGAFQNGDFIFLRFWYIGDEMKTQTNVTLSFNQLPGKKKGVSASCVGGSNISMNRFISEEKKKAAGEVMSFIHSFDHQKLGVMENDLRSAIHSTYSDPQICGKINCPKFSSMQSIVRPSSSSINYDDYSAKFRELARKYIYGETDQSAKEILIEVDDIRRIHYVEINSTVSIIILSLAVITIALLISSYIYISIKRFRQQFIFLPFNYWCVLIFGILLMTFYCLTGIQKLNNYSCLIRPFLLSVGFNLIYIPLLLKMISIFPKKNGFSKFVKDHFTLLFLCSLIIDIAINIGWYLLDPLIVNKLTVTSGKNFQYCSSFSTVGNVFKYILFGIKIFILVVMSVLVFTEWSLVAFKSDIRSITTTIYTNLLLIVLFIVIENINVNSRYLYYGLRAGLVLIFSLSTLVIIIGSKFYQINFKKEDQYPDIRSFNKSSSSGINSSNYYQSTYNGNASRINQNKSTLLSYHYHTGVTTSPPNATVKSYPALFTSTINSNYNENIFNNSSNNTQSQSSESMNKSYLYSNNNYSNNNYSSNNYSSNNYSSNNYSNNNYSNNNYSNNMSFSNNY</sequence>
<organism evidence="9 10">
    <name type="scientific">Neocallimastix californiae</name>
    <dbReference type="NCBI Taxonomy" id="1754190"/>
    <lineage>
        <taxon>Eukaryota</taxon>
        <taxon>Fungi</taxon>
        <taxon>Fungi incertae sedis</taxon>
        <taxon>Chytridiomycota</taxon>
        <taxon>Chytridiomycota incertae sedis</taxon>
        <taxon>Neocallimastigomycetes</taxon>
        <taxon>Neocallimastigales</taxon>
        <taxon>Neocallimastigaceae</taxon>
        <taxon>Neocallimastix</taxon>
    </lineage>
</organism>
<evidence type="ECO:0000256" key="4">
    <source>
        <dbReference type="ARBA" id="ARBA00023136"/>
    </source>
</evidence>
<dbReference type="Gene3D" id="3.40.190.10">
    <property type="entry name" value="Periplasmic binding protein-like II"/>
    <property type="match status" value="2"/>
</dbReference>
<evidence type="ECO:0000256" key="6">
    <source>
        <dbReference type="SAM" id="Phobius"/>
    </source>
</evidence>
<keyword evidence="2 6" id="KW-0812">Transmembrane</keyword>
<dbReference type="AlphaFoldDB" id="A0A1Y2FLW3"/>
<dbReference type="STRING" id="1754190.A0A1Y2FLW3"/>